<gene>
    <name evidence="1" type="ORF">HNQ34_003311</name>
</gene>
<accession>A0A7W8IT91</accession>
<dbReference type="AlphaFoldDB" id="A0A7W8IT91"/>
<evidence type="ECO:0000313" key="2">
    <source>
        <dbReference type="Proteomes" id="UP000520011"/>
    </source>
</evidence>
<keyword evidence="2" id="KW-1185">Reference proteome</keyword>
<organism evidence="1 2">
    <name type="scientific">Anoxybacteroides tepidamans</name>
    <dbReference type="NCBI Taxonomy" id="265948"/>
    <lineage>
        <taxon>Bacteria</taxon>
        <taxon>Bacillati</taxon>
        <taxon>Bacillota</taxon>
        <taxon>Bacilli</taxon>
        <taxon>Bacillales</taxon>
        <taxon>Anoxybacillaceae</taxon>
        <taxon>Anoxybacteroides</taxon>
    </lineage>
</organism>
<evidence type="ECO:0000313" key="1">
    <source>
        <dbReference type="EMBL" id="MBB5326192.1"/>
    </source>
</evidence>
<reference evidence="1 2" key="1">
    <citation type="submission" date="2020-08" db="EMBL/GenBank/DDBJ databases">
        <title>Genomic Encyclopedia of Type Strains, Phase IV (KMG-IV): sequencing the most valuable type-strain genomes for metagenomic binning, comparative biology and taxonomic classification.</title>
        <authorList>
            <person name="Goeker M."/>
        </authorList>
    </citation>
    <scope>NUCLEOTIDE SEQUENCE [LARGE SCALE GENOMIC DNA]</scope>
    <source>
        <strain evidence="1 2">DSM 16325</strain>
    </source>
</reference>
<comment type="caution">
    <text evidence="1">The sequence shown here is derived from an EMBL/GenBank/DDBJ whole genome shotgun (WGS) entry which is preliminary data.</text>
</comment>
<name>A0A7W8IT91_9BACL</name>
<protein>
    <submittedName>
        <fullName evidence="1">Uncharacterized protein</fullName>
    </submittedName>
</protein>
<proteinExistence type="predicted"/>
<dbReference type="Proteomes" id="UP000520011">
    <property type="component" value="Unassembled WGS sequence"/>
</dbReference>
<dbReference type="EMBL" id="JACHEP010000031">
    <property type="protein sequence ID" value="MBB5326192.1"/>
    <property type="molecule type" value="Genomic_DNA"/>
</dbReference>
<sequence length="45" mass="5328">MADEKVDSLFFRLTEASHRLASVTPSRDRGPTVETYRLLHKRRKR</sequence>